<sequence>MEEVLVIINKFFKEKVWDKILIEINFTEAGGYEPKLTVIKCGEKYLWGEFELFDIADIIHKKQKEILDTSEKFNKAKIEIYPDGKFLEHYWWDSGLQKQNLLSYAQVFYQWANDRMMSMIFEYEKDNNLLPTQYDNDGDLEYLSSWDGGVFTFYINKNNELEYKIVLIKDGVERVSEMPLKDYFIEGVLEHHKITNTELLDVWKPWNTLIIRSPHTSIPYDTVGEYVEYKTV</sequence>
<accession>A0A8G0P5X0</accession>
<protein>
    <submittedName>
        <fullName evidence="1">Uncharacterized protein</fullName>
    </submittedName>
</protein>
<reference evidence="1" key="1">
    <citation type="submission" date="2020-12" db="EMBL/GenBank/DDBJ databases">
        <title>Genome sequencing of genetic groups of Flavobacterium columnare.</title>
        <authorList>
            <person name="Waldbieser G.C."/>
            <person name="Griffin M.J."/>
            <person name="LaFrentz B.R."/>
        </authorList>
    </citation>
    <scope>NUCLEOTIDE SEQUENCE</scope>
    <source>
        <strain evidence="1">90-106</strain>
    </source>
</reference>
<dbReference type="EMBL" id="CP067378">
    <property type="protein sequence ID" value="QYS89461.1"/>
    <property type="molecule type" value="Genomic_DNA"/>
</dbReference>
<dbReference type="AlphaFoldDB" id="A0A8G0P5X0"/>
<evidence type="ECO:0000313" key="1">
    <source>
        <dbReference type="EMBL" id="QYS89461.1"/>
    </source>
</evidence>
<dbReference type="Proteomes" id="UP000824721">
    <property type="component" value="Chromosome"/>
</dbReference>
<proteinExistence type="predicted"/>
<gene>
    <name evidence="1" type="ORF">JJC05_04050</name>
</gene>
<dbReference type="KEGG" id="fdv:JJC05_04050"/>
<name>A0A8G0P5X0_9FLAO</name>
<organism evidence="1">
    <name type="scientific">Flavobacterium columnare</name>
    <dbReference type="NCBI Taxonomy" id="996"/>
    <lineage>
        <taxon>Bacteria</taxon>
        <taxon>Pseudomonadati</taxon>
        <taxon>Bacteroidota</taxon>
        <taxon>Flavobacteriia</taxon>
        <taxon>Flavobacteriales</taxon>
        <taxon>Flavobacteriaceae</taxon>
        <taxon>Flavobacterium</taxon>
    </lineage>
</organism>